<reference evidence="1 2" key="1">
    <citation type="submission" date="2019-04" db="EMBL/GenBank/DDBJ databases">
        <title>Microbes associate with the intestines of laboratory mice.</title>
        <authorList>
            <person name="Navarre W."/>
            <person name="Wong E."/>
            <person name="Huang K."/>
            <person name="Tropini C."/>
            <person name="Ng K."/>
            <person name="Yu B."/>
        </authorList>
    </citation>
    <scope>NUCLEOTIDE SEQUENCE [LARGE SCALE GENOMIC DNA]</scope>
    <source>
        <strain evidence="1 2">NM69_E16B</strain>
    </source>
</reference>
<dbReference type="Proteomes" id="UP000310532">
    <property type="component" value="Unassembled WGS sequence"/>
</dbReference>
<name>A0A4S2ALR9_9BACE</name>
<evidence type="ECO:0000313" key="1">
    <source>
        <dbReference type="EMBL" id="TGY02068.1"/>
    </source>
</evidence>
<dbReference type="AlphaFoldDB" id="A0A4S2ALR9"/>
<keyword evidence="2" id="KW-1185">Reference proteome</keyword>
<gene>
    <name evidence="1" type="ORF">E5355_14095</name>
</gene>
<comment type="caution">
    <text evidence="1">The sequence shown here is derived from an EMBL/GenBank/DDBJ whole genome shotgun (WGS) entry which is preliminary data.</text>
</comment>
<evidence type="ECO:0000313" key="2">
    <source>
        <dbReference type="Proteomes" id="UP000310532"/>
    </source>
</evidence>
<accession>A0A4S2ALR9</accession>
<organism evidence="1 2">
    <name type="scientific">Bacteroides muris</name>
    <name type="common">ex Afrizal et al. 2022</name>
    <dbReference type="NCBI Taxonomy" id="2516960"/>
    <lineage>
        <taxon>Bacteria</taxon>
        <taxon>Pseudomonadati</taxon>
        <taxon>Bacteroidota</taxon>
        <taxon>Bacteroidia</taxon>
        <taxon>Bacteroidales</taxon>
        <taxon>Bacteroidaceae</taxon>
        <taxon>Bacteroides</taxon>
    </lineage>
</organism>
<proteinExistence type="predicted"/>
<protein>
    <submittedName>
        <fullName evidence="1">Uncharacterized protein</fullName>
    </submittedName>
</protein>
<sequence length="75" mass="9056">MIISKIEPFILQRFWVLHGIKNLQRQYAPYGTRVEILKDEKEFIVKLPFVGGDVNRFNTIYFSSRRRIWKRVVCP</sequence>
<dbReference type="EMBL" id="SRYZ01000037">
    <property type="protein sequence ID" value="TGY02068.1"/>
    <property type="molecule type" value="Genomic_DNA"/>
</dbReference>